<evidence type="ECO:0000313" key="4">
    <source>
        <dbReference type="Proteomes" id="UP000051562"/>
    </source>
</evidence>
<dbReference type="Proteomes" id="UP000190130">
    <property type="component" value="Unassembled WGS sequence"/>
</dbReference>
<organism evidence="2 4">
    <name type="scientific">Bosea thiooxidans</name>
    <dbReference type="NCBI Taxonomy" id="53254"/>
    <lineage>
        <taxon>Bacteria</taxon>
        <taxon>Pseudomonadati</taxon>
        <taxon>Pseudomonadota</taxon>
        <taxon>Alphaproteobacteria</taxon>
        <taxon>Hyphomicrobiales</taxon>
        <taxon>Boseaceae</taxon>
        <taxon>Bosea</taxon>
    </lineage>
</organism>
<dbReference type="STRING" id="53254.SAMN05660750_04749"/>
<dbReference type="Pfam" id="PF09948">
    <property type="entry name" value="PpoB2"/>
    <property type="match status" value="1"/>
</dbReference>
<evidence type="ECO:0000313" key="5">
    <source>
        <dbReference type="Proteomes" id="UP000190130"/>
    </source>
</evidence>
<evidence type="ECO:0000256" key="1">
    <source>
        <dbReference type="SAM" id="Phobius"/>
    </source>
</evidence>
<keyword evidence="1" id="KW-0812">Transmembrane</keyword>
<name>A0A0Q3STB1_9HYPH</name>
<keyword evidence="1" id="KW-1133">Transmembrane helix</keyword>
<keyword evidence="4" id="KW-1185">Reference proteome</keyword>
<keyword evidence="1" id="KW-0472">Membrane</keyword>
<dbReference type="Proteomes" id="UP000051562">
    <property type="component" value="Unassembled WGS sequence"/>
</dbReference>
<dbReference type="RefSeq" id="WP_055729994.1">
    <property type="nucleotide sequence ID" value="NZ_FUYX01000019.1"/>
</dbReference>
<feature type="transmembrane region" description="Helical" evidence="1">
    <location>
        <begin position="70"/>
        <end position="92"/>
    </location>
</feature>
<dbReference type="InterPro" id="IPR018688">
    <property type="entry name" value="PpoB2-like"/>
</dbReference>
<dbReference type="OrthoDB" id="980055at2"/>
<dbReference type="EMBL" id="LMAR01000063">
    <property type="protein sequence ID" value="KQK28690.1"/>
    <property type="molecule type" value="Genomic_DNA"/>
</dbReference>
<accession>A0A0Q3STB1</accession>
<evidence type="ECO:0000313" key="2">
    <source>
        <dbReference type="EMBL" id="KQK28690.1"/>
    </source>
</evidence>
<feature type="transmembrane region" description="Helical" evidence="1">
    <location>
        <begin position="127"/>
        <end position="148"/>
    </location>
</feature>
<gene>
    <name evidence="2" type="ORF">ARD30_20940</name>
    <name evidence="3" type="ORF">SAMN05660750_04749</name>
</gene>
<dbReference type="AlphaFoldDB" id="A0A0Q3STB1"/>
<reference evidence="2 4" key="1">
    <citation type="submission" date="2015-10" db="EMBL/GenBank/DDBJ databases">
        <title>Draft genome of Bosea thiooxidans.</title>
        <authorList>
            <person name="Wang X."/>
        </authorList>
    </citation>
    <scope>NUCLEOTIDE SEQUENCE [LARGE SCALE GENOMIC DNA]</scope>
    <source>
        <strain evidence="2 4">CGMCC 9174</strain>
    </source>
</reference>
<dbReference type="EMBL" id="FUYX01000019">
    <property type="protein sequence ID" value="SKC14534.1"/>
    <property type="molecule type" value="Genomic_DNA"/>
</dbReference>
<reference evidence="3 5" key="2">
    <citation type="submission" date="2017-02" db="EMBL/GenBank/DDBJ databases">
        <authorList>
            <person name="Peterson S.W."/>
        </authorList>
    </citation>
    <scope>NUCLEOTIDE SEQUENCE [LARGE SCALE GENOMIC DNA]</scope>
    <source>
        <strain evidence="3 5">DSM 9653</strain>
    </source>
</reference>
<evidence type="ECO:0000313" key="3">
    <source>
        <dbReference type="EMBL" id="SKC14534.1"/>
    </source>
</evidence>
<sequence length="247" mass="25906">MTVVPSGNRGEEARSGTVRLLKPAFFGVSAVLFTAAVAATLALCSAMAGMGEVPMAGGWTMSGAWLPMCGQSWSATTVSFLLMWLVMMVAMMQPPLTPALWRFNEALRTSGTPHPYLMTMLAGMGYYAVWALAGIAVFALGAMLASAATQFPALARGLPAAGNGVVLAAGAFQLSRWLGDTSEQCGKQRSERLPPGTAWRHGLRLGCECCRSCAAPMVILIIGGVMDLRLMTGVTALITAERLGRSA</sequence>
<proteinExistence type="predicted"/>
<feature type="transmembrane region" description="Helical" evidence="1">
    <location>
        <begin position="24"/>
        <end position="50"/>
    </location>
</feature>
<protein>
    <submittedName>
        <fullName evidence="3">Predicted metal-binding membrane protein</fullName>
    </submittedName>
</protein>